<feature type="compositionally biased region" description="Polar residues" evidence="1">
    <location>
        <begin position="84"/>
        <end position="93"/>
    </location>
</feature>
<feature type="region of interest" description="Disordered" evidence="1">
    <location>
        <begin position="1"/>
        <end position="93"/>
    </location>
</feature>
<proteinExistence type="predicted"/>
<reference evidence="2" key="1">
    <citation type="submission" date="2021-01" db="EMBL/GenBank/DDBJ databases">
        <authorList>
            <consortium name="Genoscope - CEA"/>
            <person name="William W."/>
        </authorList>
    </citation>
    <scope>NUCLEOTIDE SEQUENCE</scope>
</reference>
<dbReference type="AlphaFoldDB" id="A0A816SM99"/>
<gene>
    <name evidence="2" type="ORF">DARMORV10_A06P26150.1</name>
</gene>
<feature type="compositionally biased region" description="Polar residues" evidence="1">
    <location>
        <begin position="18"/>
        <end position="35"/>
    </location>
</feature>
<evidence type="ECO:0000256" key="1">
    <source>
        <dbReference type="SAM" id="MobiDB-lite"/>
    </source>
</evidence>
<accession>A0A816SM99</accession>
<dbReference type="EMBL" id="HG994360">
    <property type="protein sequence ID" value="CAF2086773.1"/>
    <property type="molecule type" value="Genomic_DNA"/>
</dbReference>
<sequence length="93" mass="10017">YRCGPPPEFPLAAPLRHSSPSFGSRQACSHSNPSQKIKVGRLCTREGSSQSDSLRLTDGSNGSPQADALRARRCRGTPRRVLQTIKSATSPRA</sequence>
<dbReference type="Proteomes" id="UP001295469">
    <property type="component" value="Chromosome A06"/>
</dbReference>
<evidence type="ECO:0000313" key="2">
    <source>
        <dbReference type="EMBL" id="CAF2086773.1"/>
    </source>
</evidence>
<protein>
    <submittedName>
        <fullName evidence="2">(rape) hypothetical protein</fullName>
    </submittedName>
</protein>
<name>A0A816SM99_BRANA</name>
<feature type="compositionally biased region" description="Polar residues" evidence="1">
    <location>
        <begin position="46"/>
        <end position="64"/>
    </location>
</feature>
<organism evidence="2">
    <name type="scientific">Brassica napus</name>
    <name type="common">Rape</name>
    <dbReference type="NCBI Taxonomy" id="3708"/>
    <lineage>
        <taxon>Eukaryota</taxon>
        <taxon>Viridiplantae</taxon>
        <taxon>Streptophyta</taxon>
        <taxon>Embryophyta</taxon>
        <taxon>Tracheophyta</taxon>
        <taxon>Spermatophyta</taxon>
        <taxon>Magnoliopsida</taxon>
        <taxon>eudicotyledons</taxon>
        <taxon>Gunneridae</taxon>
        <taxon>Pentapetalae</taxon>
        <taxon>rosids</taxon>
        <taxon>malvids</taxon>
        <taxon>Brassicales</taxon>
        <taxon>Brassicaceae</taxon>
        <taxon>Brassiceae</taxon>
        <taxon>Brassica</taxon>
    </lineage>
</organism>
<feature type="non-terminal residue" evidence="2">
    <location>
        <position position="93"/>
    </location>
</feature>